<reference evidence="2" key="1">
    <citation type="submission" date="2013-03" db="EMBL/GenBank/DDBJ databases">
        <title>Draft genome sequence of Bacillus firmus DS1.</title>
        <authorList>
            <person name="Peng D."/>
            <person name="Zhu L."/>
            <person name="Sun M."/>
        </authorList>
    </citation>
    <scope>NUCLEOTIDE SEQUENCE [LARGE SCALE GENOMIC DNA]</scope>
    <source>
        <strain evidence="2">DS1</strain>
    </source>
</reference>
<dbReference type="eggNOG" id="ENOG50303SQ">
    <property type="taxonomic scope" value="Bacteria"/>
</dbReference>
<dbReference type="AlphaFoldDB" id="W7LAK0"/>
<accession>W7LAK0</accession>
<organism evidence="1 2">
    <name type="scientific">Cytobacillus firmus DS1</name>
    <dbReference type="NCBI Taxonomy" id="1307436"/>
    <lineage>
        <taxon>Bacteria</taxon>
        <taxon>Bacillati</taxon>
        <taxon>Bacillota</taxon>
        <taxon>Bacilli</taxon>
        <taxon>Bacillales</taxon>
        <taxon>Bacillaceae</taxon>
        <taxon>Cytobacillus</taxon>
    </lineage>
</organism>
<dbReference type="RefSeq" id="WP_035332743.1">
    <property type="nucleotide sequence ID" value="NZ_APVL01000027.1"/>
</dbReference>
<evidence type="ECO:0000313" key="1">
    <source>
        <dbReference type="EMBL" id="EWG08859.1"/>
    </source>
</evidence>
<gene>
    <name evidence="1" type="ORF">PBF_21883</name>
</gene>
<proteinExistence type="predicted"/>
<sequence length="127" mass="15386">MPQQRIYYDYIDGKLMPYIYVLTFQNGEINWDNQVYEYEAIKPFKHEDIYDFDSSILTSSIFFSDFIFNNNNPQHFKLNLTSIKSRLERDYIDPYVIKQFVLGTFELQELLQLLPKERSMKLFLEVI</sequence>
<name>W7LAK0_CYTFI</name>
<protein>
    <submittedName>
        <fullName evidence="1">Uncharacterized protein</fullName>
    </submittedName>
</protein>
<evidence type="ECO:0000313" key="2">
    <source>
        <dbReference type="Proteomes" id="UP000019270"/>
    </source>
</evidence>
<dbReference type="Proteomes" id="UP000019270">
    <property type="component" value="Unassembled WGS sequence"/>
</dbReference>
<dbReference type="OrthoDB" id="2888927at2"/>
<reference evidence="1 2" key="2">
    <citation type="journal article" date="2016" name="Sci. Rep.">
        <title>A novel serine protease, Sep1, from Bacillus firmus DS-1 has nematicidal activity and degrades multiple intestinal-associated nematode proteins.</title>
        <authorList>
            <person name="Geng C."/>
            <person name="Nie X."/>
            <person name="Tang Z."/>
            <person name="Zhang Y."/>
            <person name="Lin J."/>
            <person name="Sun M."/>
            <person name="Peng D."/>
        </authorList>
    </citation>
    <scope>NUCLEOTIDE SEQUENCE [LARGE SCALE GENOMIC DNA]</scope>
    <source>
        <strain evidence="1 2">DS1</strain>
    </source>
</reference>
<dbReference type="EMBL" id="APVL01000027">
    <property type="protein sequence ID" value="EWG08859.1"/>
    <property type="molecule type" value="Genomic_DNA"/>
</dbReference>
<comment type="caution">
    <text evidence="1">The sequence shown here is derived from an EMBL/GenBank/DDBJ whole genome shotgun (WGS) entry which is preliminary data.</text>
</comment>